<dbReference type="OrthoDB" id="120976at2759"/>
<proteinExistence type="predicted"/>
<reference evidence="2 3" key="1">
    <citation type="submission" date="2016-02" db="EMBL/GenBank/DDBJ databases">
        <title>Genome analysis of coral dinoflagellate symbionts highlights evolutionary adaptations to a symbiotic lifestyle.</title>
        <authorList>
            <person name="Aranda M."/>
            <person name="Li Y."/>
            <person name="Liew Y.J."/>
            <person name="Baumgarten S."/>
            <person name="Simakov O."/>
            <person name="Wilson M."/>
            <person name="Piel J."/>
            <person name="Ashoor H."/>
            <person name="Bougouffa S."/>
            <person name="Bajic V.B."/>
            <person name="Ryu T."/>
            <person name="Ravasi T."/>
            <person name="Bayer T."/>
            <person name="Micklem G."/>
            <person name="Kim H."/>
            <person name="Bhak J."/>
            <person name="Lajeunesse T.C."/>
            <person name="Voolstra C.R."/>
        </authorList>
    </citation>
    <scope>NUCLEOTIDE SEQUENCE [LARGE SCALE GENOMIC DNA]</scope>
    <source>
        <strain evidence="2 3">CCMP2467</strain>
    </source>
</reference>
<protein>
    <submittedName>
        <fullName evidence="2">Ribonuclease inhibitor</fullName>
    </submittedName>
</protein>
<dbReference type="PANTHER" id="PTHR24111">
    <property type="entry name" value="LEUCINE-RICH REPEAT-CONTAINING PROTEIN 34"/>
    <property type="match status" value="1"/>
</dbReference>
<sequence>MQPERFHTSSGVSFLPCGAEMATAWLQKRLAALESFQEGEDVLEPTLKSPKREDPYCGYEVADTLREFVSKGLLTDIDLSGTTPEEEIGDVGVANLTTVLLGKVANLTRLSLRRVGLGAAGFREVGRLLRQCPTLEVLDLSYNTAGVDGLRGNFCEALDDARCLKVLELRGCGLRDEGLEPLCDVLERFDEALRPVVSVQQLSLSTNHLTAAAARRMARMLATNLKLEELDISDNELREEGGEHLAGGLNANKGRLQRLNISHNLLRVAGARPLLERFMTTDSSLRMQIRRLPGTKHGFVLDGMVVTGLEFMGWVEQHNNRNRSEAVFAGDRIVEVSGKTTPEDMLLELTVGEVLDVTLLRDGVCMKHLDICYNLLGKKGTQELHTLAGITRQGNMIGNQLRFDGGTRIALLNAY</sequence>
<dbReference type="SMART" id="SM00368">
    <property type="entry name" value="LRR_RI"/>
    <property type="match status" value="6"/>
</dbReference>
<keyword evidence="1" id="KW-0677">Repeat</keyword>
<dbReference type="OMA" id="CGAEMAT"/>
<dbReference type="AlphaFoldDB" id="A0A1Q9ENX6"/>
<evidence type="ECO:0000313" key="3">
    <source>
        <dbReference type="Proteomes" id="UP000186817"/>
    </source>
</evidence>
<name>A0A1Q9ENX6_SYMMI</name>
<dbReference type="EMBL" id="LSRX01000103">
    <property type="protein sequence ID" value="OLQ09134.1"/>
    <property type="molecule type" value="Genomic_DNA"/>
</dbReference>
<dbReference type="Proteomes" id="UP000186817">
    <property type="component" value="Unassembled WGS sequence"/>
</dbReference>
<gene>
    <name evidence="2" type="primary">RNH1</name>
    <name evidence="2" type="ORF">AK812_SmicGene7318</name>
</gene>
<evidence type="ECO:0000256" key="1">
    <source>
        <dbReference type="ARBA" id="ARBA00022737"/>
    </source>
</evidence>
<comment type="caution">
    <text evidence="2">The sequence shown here is derived from an EMBL/GenBank/DDBJ whole genome shotgun (WGS) entry which is preliminary data.</text>
</comment>
<dbReference type="InterPro" id="IPR032675">
    <property type="entry name" value="LRR_dom_sf"/>
</dbReference>
<accession>A0A1Q9ENX6</accession>
<dbReference type="PANTHER" id="PTHR24111:SF0">
    <property type="entry name" value="LEUCINE-RICH REPEAT-CONTAINING PROTEIN"/>
    <property type="match status" value="1"/>
</dbReference>
<dbReference type="SUPFAM" id="SSF52047">
    <property type="entry name" value="RNI-like"/>
    <property type="match status" value="1"/>
</dbReference>
<keyword evidence="3" id="KW-1185">Reference proteome</keyword>
<dbReference type="InterPro" id="IPR052201">
    <property type="entry name" value="LRR-containing_regulator"/>
</dbReference>
<dbReference type="InterPro" id="IPR001611">
    <property type="entry name" value="Leu-rich_rpt"/>
</dbReference>
<evidence type="ECO:0000313" key="2">
    <source>
        <dbReference type="EMBL" id="OLQ09134.1"/>
    </source>
</evidence>
<organism evidence="2 3">
    <name type="scientific">Symbiodinium microadriaticum</name>
    <name type="common">Dinoflagellate</name>
    <name type="synonym">Zooxanthella microadriatica</name>
    <dbReference type="NCBI Taxonomy" id="2951"/>
    <lineage>
        <taxon>Eukaryota</taxon>
        <taxon>Sar</taxon>
        <taxon>Alveolata</taxon>
        <taxon>Dinophyceae</taxon>
        <taxon>Suessiales</taxon>
        <taxon>Symbiodiniaceae</taxon>
        <taxon>Symbiodinium</taxon>
    </lineage>
</organism>
<dbReference type="Gene3D" id="3.80.10.10">
    <property type="entry name" value="Ribonuclease Inhibitor"/>
    <property type="match status" value="2"/>
</dbReference>
<dbReference type="Pfam" id="PF13516">
    <property type="entry name" value="LRR_6"/>
    <property type="match status" value="3"/>
</dbReference>